<evidence type="ECO:0000313" key="2">
    <source>
        <dbReference type="Proteomes" id="UP000308600"/>
    </source>
</evidence>
<reference evidence="1 2" key="1">
    <citation type="journal article" date="2019" name="Nat. Ecol. Evol.">
        <title>Megaphylogeny resolves global patterns of mushroom evolution.</title>
        <authorList>
            <person name="Varga T."/>
            <person name="Krizsan K."/>
            <person name="Foldi C."/>
            <person name="Dima B."/>
            <person name="Sanchez-Garcia M."/>
            <person name="Sanchez-Ramirez S."/>
            <person name="Szollosi G.J."/>
            <person name="Szarkandi J.G."/>
            <person name="Papp V."/>
            <person name="Albert L."/>
            <person name="Andreopoulos W."/>
            <person name="Angelini C."/>
            <person name="Antonin V."/>
            <person name="Barry K.W."/>
            <person name="Bougher N.L."/>
            <person name="Buchanan P."/>
            <person name="Buyck B."/>
            <person name="Bense V."/>
            <person name="Catcheside P."/>
            <person name="Chovatia M."/>
            <person name="Cooper J."/>
            <person name="Damon W."/>
            <person name="Desjardin D."/>
            <person name="Finy P."/>
            <person name="Geml J."/>
            <person name="Haridas S."/>
            <person name="Hughes K."/>
            <person name="Justo A."/>
            <person name="Karasinski D."/>
            <person name="Kautmanova I."/>
            <person name="Kiss B."/>
            <person name="Kocsube S."/>
            <person name="Kotiranta H."/>
            <person name="LaButti K.M."/>
            <person name="Lechner B.E."/>
            <person name="Liimatainen K."/>
            <person name="Lipzen A."/>
            <person name="Lukacs Z."/>
            <person name="Mihaltcheva S."/>
            <person name="Morgado L.N."/>
            <person name="Niskanen T."/>
            <person name="Noordeloos M.E."/>
            <person name="Ohm R.A."/>
            <person name="Ortiz-Santana B."/>
            <person name="Ovrebo C."/>
            <person name="Racz N."/>
            <person name="Riley R."/>
            <person name="Savchenko A."/>
            <person name="Shiryaev A."/>
            <person name="Soop K."/>
            <person name="Spirin V."/>
            <person name="Szebenyi C."/>
            <person name="Tomsovsky M."/>
            <person name="Tulloss R.E."/>
            <person name="Uehling J."/>
            <person name="Grigoriev I.V."/>
            <person name="Vagvolgyi C."/>
            <person name="Papp T."/>
            <person name="Martin F.M."/>
            <person name="Miettinen O."/>
            <person name="Hibbett D.S."/>
            <person name="Nagy L.G."/>
        </authorList>
    </citation>
    <scope>NUCLEOTIDE SEQUENCE [LARGE SCALE GENOMIC DNA]</scope>
    <source>
        <strain evidence="1 2">NL-1719</strain>
    </source>
</reference>
<sequence>MGTLQEAIFSTRFSAQIGELCTCSKAPALHRCRDCFLAPALCLTCLVNAHLHSPFHRVQTWTGKFFVNDNLATLGLVVNLGHGGLRCPKSSEGDVRQMVIVHTNGMHLLRFSFCICLYAQSDFVQLVESQLFPATVDRPDTALTFNFLENLHIHTLCSKTSIHNHHKALTHLTDPIDPQRSPDRYAECCRVLRLWQLLASNRRSGQAHRIDTLLPHRSPGSVAVRCFACPEVGFNLENFIRYYPPCSFLTHLVSHKYTLYLSMDGNFRLQRLNKRQDPDDVALNNGTGCFVKYDEYREYLKGVSPSEEDSTCAHLQAVKMQNSIKFKNAVVSGVISVQCARHGIYMPKGTADLEKGEAYARSDYVLMRVLDEAQNQRWIMVSYDIWCQYWKNLHHRVAAHFPDKLPLLGHIRGAIPKMHIKGHIERCQLEWSFNYLKYSGETCGEKIEAGWAEQNQAAASTKQQNAGHRHDSLDDCFNFWNWHKLQTLVSYIEKKYLDCKKRLAERQKRFNHMCKDFSEKTLDEWKRLDTVPRKVGKMWTSPYVAHSSKGRPPSQLKAYQELVQKEQTAELASQGTVGDAEFVSKGLKIEAEQHRIQSLTSSKEPLLSDILSSRVSLQRLLKPWLLSQDKRTPDLRKHDPPLDLTQPETIPLYLPSFWNTKEHPSGFNTLVLIEFALREGQCHDALNKLRLAIKTFNANLKFKKDNVHGQHPNTRAQLFLATLNQDKVSALEKYNRSRDALLRLGLPPNDKTLQPLDKTQLWGRDMGLPAELGDTHKDEPWFWAVGRPNGLTKEEADDWNMQGNLYISTCGSYANTLLCS</sequence>
<dbReference type="Proteomes" id="UP000308600">
    <property type="component" value="Unassembled WGS sequence"/>
</dbReference>
<name>A0ACD3A142_9AGAR</name>
<protein>
    <submittedName>
        <fullName evidence="1">Uncharacterized protein</fullName>
    </submittedName>
</protein>
<dbReference type="EMBL" id="ML208982">
    <property type="protein sequence ID" value="TFK59425.1"/>
    <property type="molecule type" value="Genomic_DNA"/>
</dbReference>
<proteinExistence type="predicted"/>
<keyword evidence="2" id="KW-1185">Reference proteome</keyword>
<accession>A0ACD3A142</accession>
<evidence type="ECO:0000313" key="1">
    <source>
        <dbReference type="EMBL" id="TFK59425.1"/>
    </source>
</evidence>
<gene>
    <name evidence="1" type="ORF">BDN72DRAFT_780779</name>
</gene>
<organism evidence="1 2">
    <name type="scientific">Pluteus cervinus</name>
    <dbReference type="NCBI Taxonomy" id="181527"/>
    <lineage>
        <taxon>Eukaryota</taxon>
        <taxon>Fungi</taxon>
        <taxon>Dikarya</taxon>
        <taxon>Basidiomycota</taxon>
        <taxon>Agaricomycotina</taxon>
        <taxon>Agaricomycetes</taxon>
        <taxon>Agaricomycetidae</taxon>
        <taxon>Agaricales</taxon>
        <taxon>Pluteineae</taxon>
        <taxon>Pluteaceae</taxon>
        <taxon>Pluteus</taxon>
    </lineage>
</organism>